<reference evidence="2 3" key="1">
    <citation type="journal article" date="2013" name="Genome Announc.">
        <title>Draft Genome Sequence of Rhodococcus opacus Strain M213 Shows a Diverse Catabolic Potential.</title>
        <authorList>
            <person name="Pathak A."/>
            <person name="Green S.J."/>
            <person name="Ogram A."/>
            <person name="Chauhan A."/>
        </authorList>
    </citation>
    <scope>NUCLEOTIDE SEQUENCE [LARGE SCALE GENOMIC DNA]</scope>
    <source>
        <strain evidence="2 3">M213</strain>
    </source>
</reference>
<comment type="caution">
    <text evidence="2">The sequence shown here is derived from an EMBL/GenBank/DDBJ whole genome shotgun (WGS) entry which is preliminary data.</text>
</comment>
<feature type="region of interest" description="Disordered" evidence="1">
    <location>
        <begin position="12"/>
        <end position="33"/>
    </location>
</feature>
<dbReference type="RefSeq" id="WP_005264235.1">
    <property type="nucleotide sequence ID" value="NZ_AJYC02000156.1"/>
</dbReference>
<sequence>MSPLVRATFQKSVIPTGPKGGGRHGGIPLSVGPTTTLIRRHEGIEMRLPKTDLLLWHTPF</sequence>
<evidence type="ECO:0000256" key="1">
    <source>
        <dbReference type="SAM" id="MobiDB-lite"/>
    </source>
</evidence>
<dbReference type="EMBL" id="AJYC02000156">
    <property type="protein sequence ID" value="EKT77362.1"/>
    <property type="molecule type" value="Genomic_DNA"/>
</dbReference>
<evidence type="ECO:0000313" key="3">
    <source>
        <dbReference type="Proteomes" id="UP000005951"/>
    </source>
</evidence>
<dbReference type="AlphaFoldDB" id="K8XGC6"/>
<name>K8XGC6_RHOOP</name>
<accession>K8XGC6</accession>
<protein>
    <submittedName>
        <fullName evidence="2">Uncharacterized protein</fullName>
    </submittedName>
</protein>
<organism evidence="2 3">
    <name type="scientific">Rhodococcus opacus M213</name>
    <dbReference type="NCBI Taxonomy" id="1129896"/>
    <lineage>
        <taxon>Bacteria</taxon>
        <taxon>Bacillati</taxon>
        <taxon>Actinomycetota</taxon>
        <taxon>Actinomycetes</taxon>
        <taxon>Mycobacteriales</taxon>
        <taxon>Nocardiaceae</taxon>
        <taxon>Rhodococcus</taxon>
    </lineage>
</organism>
<evidence type="ECO:0000313" key="2">
    <source>
        <dbReference type="EMBL" id="EKT77362.1"/>
    </source>
</evidence>
<gene>
    <name evidence="2" type="ORF">WSS_A37996</name>
</gene>
<dbReference type="Proteomes" id="UP000005951">
    <property type="component" value="Unassembled WGS sequence"/>
</dbReference>
<proteinExistence type="predicted"/>